<keyword evidence="5" id="KW-0777">Teichoic acid biosynthesis</keyword>
<dbReference type="PANTHER" id="PTHR37316:SF3">
    <property type="entry name" value="TEICHOIC ACID GLYCEROL-PHOSPHATE TRANSFERASE"/>
    <property type="match status" value="1"/>
</dbReference>
<dbReference type="Gene3D" id="3.40.50.11820">
    <property type="match status" value="1"/>
</dbReference>
<name>A0A8B3RXN9_ENTFL</name>
<accession>A0A8B3RXN9</accession>
<reference evidence="7 8" key="1">
    <citation type="submission" date="2019-02" db="EMBL/GenBank/DDBJ databases">
        <title>From farm to fork: dissemination of Tn554::fexA-optrA in linezolid-resistant Enterococcus faecalis clones from chicken feces and meat in Tunisia.</title>
        <authorList>
            <person name="Tedim A.P."/>
            <person name="Elghaieb H."/>
            <person name="Abbassi M.S."/>
            <person name="Novais C."/>
            <person name="Hassen A."/>
            <person name="Peixe L."/>
            <person name="Freitas A.R."/>
        </authorList>
    </citation>
    <scope>NUCLEOTIDE SEQUENCE [LARGE SCALE GENOMIC DNA]</scope>
    <source>
        <strain evidence="7 8">728T</strain>
    </source>
</reference>
<dbReference type="GO" id="GO:0047355">
    <property type="term" value="F:CDP-glycerol glycerophosphotransferase activity"/>
    <property type="evidence" value="ECO:0007669"/>
    <property type="project" value="InterPro"/>
</dbReference>
<dbReference type="Proteomes" id="UP000292223">
    <property type="component" value="Unassembled WGS sequence"/>
</dbReference>
<dbReference type="InterPro" id="IPR051612">
    <property type="entry name" value="Teichoic_Acid_Biosynth"/>
</dbReference>
<comment type="similarity">
    <text evidence="2">Belongs to the CDP-glycerol glycerophosphotransferase family.</text>
</comment>
<comment type="caution">
    <text evidence="7">The sequence shown here is derived from an EMBL/GenBank/DDBJ whole genome shotgun (WGS) entry which is preliminary data.</text>
</comment>
<evidence type="ECO:0000256" key="6">
    <source>
        <dbReference type="ARBA" id="ARBA00023136"/>
    </source>
</evidence>
<dbReference type="EMBL" id="SEWT01000002">
    <property type="protein sequence ID" value="RYU34639.1"/>
    <property type="molecule type" value="Genomic_DNA"/>
</dbReference>
<dbReference type="InterPro" id="IPR007554">
    <property type="entry name" value="Glycerophosphate_synth"/>
</dbReference>
<dbReference type="Gene3D" id="3.40.50.12580">
    <property type="match status" value="1"/>
</dbReference>
<dbReference type="InterPro" id="IPR043149">
    <property type="entry name" value="TagF_N"/>
</dbReference>
<dbReference type="PANTHER" id="PTHR37316">
    <property type="entry name" value="TEICHOIC ACID GLYCEROL-PHOSPHATE PRIMASE"/>
    <property type="match status" value="1"/>
</dbReference>
<evidence type="ECO:0000256" key="5">
    <source>
        <dbReference type="ARBA" id="ARBA00022944"/>
    </source>
</evidence>
<keyword evidence="4 7" id="KW-0808">Transferase</keyword>
<proteinExistence type="inferred from homology"/>
<dbReference type="GO" id="GO:0005886">
    <property type="term" value="C:plasma membrane"/>
    <property type="evidence" value="ECO:0007669"/>
    <property type="project" value="UniProtKB-SubCell"/>
</dbReference>
<organism evidence="7 8">
    <name type="scientific">Enterococcus faecalis</name>
    <name type="common">Streptococcus faecalis</name>
    <dbReference type="NCBI Taxonomy" id="1351"/>
    <lineage>
        <taxon>Bacteria</taxon>
        <taxon>Bacillati</taxon>
        <taxon>Bacillota</taxon>
        <taxon>Bacilli</taxon>
        <taxon>Lactobacillales</taxon>
        <taxon>Enterococcaceae</taxon>
        <taxon>Enterococcus</taxon>
    </lineage>
</organism>
<protein>
    <submittedName>
        <fullName evidence="7">CDP-glycerol--poly(Glycerophosphate) glycerophosphotransferase</fullName>
    </submittedName>
</protein>
<keyword evidence="3" id="KW-1003">Cell membrane</keyword>
<sequence length="405" mass="47185">MINQVESKLSRLLFVFKSLFLRVGRYAVFYCCYPFLLMRPINKNKIVVSSYFGKGYGDNPKYICEYLLSKRSDLEIVWLCKPEVLKTQANLFPKEIRLVKNKSVKALIELFTAKIWIDNSRKSFYPPKRKNQFYLQTWHAGFGLKRIENNAAEKLKPRYVKLAKKDSKMCDLLVFESSSLFKDIGKMFWYDGEIFREGVPRNDIIVNNDPAIIKKVYNYYDLSMKKRIILYAPTFRAGQLVKVNALFLEEIRKTFSEKFKEEYVLFVRLHPNDTENKELILGNLKNPNIIDASSYNDMQELLCATDTLVTDYSSTIGEALVSNKKCFIYAYDYEKYKKNRGLVMDLIDLPFPVTFNQGGFIESVKTFNMDDYLTKVTAFKDRLGISESGHASQSLGDRLLEEMSK</sequence>
<comment type="subcellular location">
    <subcellularLocation>
        <location evidence="1">Cell membrane</location>
        <topology evidence="1">Peripheral membrane protein</topology>
    </subcellularLocation>
</comment>
<evidence type="ECO:0000313" key="8">
    <source>
        <dbReference type="Proteomes" id="UP000292223"/>
    </source>
</evidence>
<keyword evidence="6" id="KW-0472">Membrane</keyword>
<dbReference type="SUPFAM" id="SSF53756">
    <property type="entry name" value="UDP-Glycosyltransferase/glycogen phosphorylase"/>
    <property type="match status" value="1"/>
</dbReference>
<evidence type="ECO:0000256" key="2">
    <source>
        <dbReference type="ARBA" id="ARBA00010488"/>
    </source>
</evidence>
<evidence type="ECO:0000256" key="3">
    <source>
        <dbReference type="ARBA" id="ARBA00022475"/>
    </source>
</evidence>
<evidence type="ECO:0000256" key="4">
    <source>
        <dbReference type="ARBA" id="ARBA00022679"/>
    </source>
</evidence>
<dbReference type="Pfam" id="PF04464">
    <property type="entry name" value="Glyphos_transf"/>
    <property type="match status" value="1"/>
</dbReference>
<evidence type="ECO:0000313" key="7">
    <source>
        <dbReference type="EMBL" id="RYU34639.1"/>
    </source>
</evidence>
<dbReference type="GO" id="GO:0019350">
    <property type="term" value="P:teichoic acid biosynthetic process"/>
    <property type="evidence" value="ECO:0007669"/>
    <property type="project" value="UniProtKB-KW"/>
</dbReference>
<gene>
    <name evidence="7" type="ORF">EU507_04010</name>
</gene>
<evidence type="ECO:0000256" key="1">
    <source>
        <dbReference type="ARBA" id="ARBA00004202"/>
    </source>
</evidence>
<dbReference type="RefSeq" id="WP_113843885.1">
    <property type="nucleotide sequence ID" value="NZ_CP063980.1"/>
</dbReference>
<dbReference type="InterPro" id="IPR043148">
    <property type="entry name" value="TagF_C"/>
</dbReference>
<dbReference type="AlphaFoldDB" id="A0A8B3RXN9"/>